<feature type="domain" description="CAAX prenyl protease 2/Lysostaphin resistance protein A-like" evidence="2">
    <location>
        <begin position="187"/>
        <end position="274"/>
    </location>
</feature>
<keyword evidence="1" id="KW-0812">Transmembrane</keyword>
<dbReference type="InterPro" id="IPR052710">
    <property type="entry name" value="CAAX_protease"/>
</dbReference>
<reference evidence="3" key="1">
    <citation type="submission" date="2018-06" db="EMBL/GenBank/DDBJ databases">
        <authorList>
            <person name="Zhirakovskaya E."/>
        </authorList>
    </citation>
    <scope>NUCLEOTIDE SEQUENCE</scope>
</reference>
<sequence>MQDESLSEEESVINLQEFDFAQHPVAPPGPGLPESLLWIAGMMMVQAIVSSVVLVILFFAGGVNLQNLQQAEIEVIQKKIIKEQMPLIIAWTQGMTAIIVFFAVILRLGGKKSLVRLPVKRLNVGHTGQLGLLVFIFFAVLAFTGQWNSLVLTFWNDTVLVYFPQLKSMEKESSIELFKNLLPVTPLWALLLMLAVAPAFTEELFFRGLIGRGLTARWGVVAGVVITSVLFAAVHISPPHALALLPLAVVLHLAHLATRSIWAPMLIHFFFNAIPCVIGKITIEKDIHAFDKIDSPPFSLFLFLTSGFCLIALCWLLWSLRYRFTTANGTELPEGYFAVDVPEEHIKIEGTFGTPQTAPIVASIIGLLLLAVSIIITGLNQLPK</sequence>
<dbReference type="GO" id="GO:0004175">
    <property type="term" value="F:endopeptidase activity"/>
    <property type="evidence" value="ECO:0007669"/>
    <property type="project" value="UniProtKB-ARBA"/>
</dbReference>
<dbReference type="Pfam" id="PF02517">
    <property type="entry name" value="Rce1-like"/>
    <property type="match status" value="1"/>
</dbReference>
<evidence type="ECO:0000313" key="3">
    <source>
        <dbReference type="EMBL" id="VAX37835.1"/>
    </source>
</evidence>
<feature type="transmembrane region" description="Helical" evidence="1">
    <location>
        <begin position="187"/>
        <end position="206"/>
    </location>
</feature>
<protein>
    <recommendedName>
        <fullName evidence="2">CAAX prenyl protease 2/Lysostaphin resistance protein A-like domain-containing protein</fullName>
    </recommendedName>
</protein>
<dbReference type="EMBL" id="UOGL01000142">
    <property type="protein sequence ID" value="VAX37835.1"/>
    <property type="molecule type" value="Genomic_DNA"/>
</dbReference>
<dbReference type="InterPro" id="IPR003675">
    <property type="entry name" value="Rce1/LyrA-like_dom"/>
</dbReference>
<feature type="transmembrane region" description="Helical" evidence="1">
    <location>
        <begin position="298"/>
        <end position="318"/>
    </location>
</feature>
<feature type="transmembrane region" description="Helical" evidence="1">
    <location>
        <begin position="36"/>
        <end position="60"/>
    </location>
</feature>
<dbReference type="AlphaFoldDB" id="A0A3B1DZ68"/>
<feature type="transmembrane region" description="Helical" evidence="1">
    <location>
        <begin position="88"/>
        <end position="109"/>
    </location>
</feature>
<name>A0A3B1DZ68_9ZZZZ</name>
<dbReference type="GO" id="GO:0080120">
    <property type="term" value="P:CAAX-box protein maturation"/>
    <property type="evidence" value="ECO:0007669"/>
    <property type="project" value="UniProtKB-ARBA"/>
</dbReference>
<organism evidence="3">
    <name type="scientific">hydrothermal vent metagenome</name>
    <dbReference type="NCBI Taxonomy" id="652676"/>
    <lineage>
        <taxon>unclassified sequences</taxon>
        <taxon>metagenomes</taxon>
        <taxon>ecological metagenomes</taxon>
    </lineage>
</organism>
<gene>
    <name evidence="3" type="ORF">MNBD_PLANCTO02-91</name>
</gene>
<evidence type="ECO:0000256" key="1">
    <source>
        <dbReference type="SAM" id="Phobius"/>
    </source>
</evidence>
<feature type="transmembrane region" description="Helical" evidence="1">
    <location>
        <begin position="360"/>
        <end position="379"/>
    </location>
</feature>
<dbReference type="PANTHER" id="PTHR36435">
    <property type="entry name" value="SLR1288 PROTEIN"/>
    <property type="match status" value="1"/>
</dbReference>
<evidence type="ECO:0000259" key="2">
    <source>
        <dbReference type="Pfam" id="PF02517"/>
    </source>
</evidence>
<feature type="transmembrane region" description="Helical" evidence="1">
    <location>
        <begin position="218"/>
        <end position="236"/>
    </location>
</feature>
<accession>A0A3B1DZ68</accession>
<keyword evidence="1" id="KW-1133">Transmembrane helix</keyword>
<feature type="transmembrane region" description="Helical" evidence="1">
    <location>
        <begin position="130"/>
        <end position="155"/>
    </location>
</feature>
<dbReference type="PANTHER" id="PTHR36435:SF1">
    <property type="entry name" value="CAAX AMINO TERMINAL PROTEASE FAMILY PROTEIN"/>
    <property type="match status" value="1"/>
</dbReference>
<keyword evidence="1" id="KW-0472">Membrane</keyword>
<proteinExistence type="predicted"/>